<feature type="compositionally biased region" description="Polar residues" evidence="2">
    <location>
        <begin position="707"/>
        <end position="723"/>
    </location>
</feature>
<sequence>MAYVPDSSESESQCSSDSRSASDVEHDEASSVPVVEGAPKRRPPKKSIFNLTSRHTILPSQQAQAPLPPVGKTRSIASSRVRPKQHTSPPPSQFSVSIPAFRGGGNTPSPNQEPSAASGGAHHGGAHRSGAHAEWVASPPGARTHASLPAQKTGEIEDLAQEGGAIAAVTPLSVQTSALPAAALPAAKTRKPVVPSDELFLVVDDSHSIRNFLIRRFAMEGVTVESASNGVTALSMMQNKLYDMVFMDIELTKSMSGLAVISSLRNWEITARRPKKQRVCALTSRTDESCRSACAALSMEYASKPANIYKLLALVRDQEGPADLMDTGPPGQSSPRTPTGKSSRGRRKPRRSDTGADASKFPNGVSVEVRGPNILHHWDKALILGSEVTVSTDGLNTAVHEYKVKYDTDGREEEGVSVLRMRYRTQVEQRNLQAGDRVDCWSEKLNSGNVLVEGIVLSKVGEDKKKRGASDMETGDNASAMYVVQFPEMVGGEREEGAAAPSVGLGDVKDGTATSKAAAGPGELPGKLEGEEGVVRLEVQRNNMFARHVWEKHATVSFNDMDSALTTESGGGASFQEQVAKQMGMMNEVIALRRQAKKQSGRSNVFRPEENTPMVHQRMMDQKREADKASSGKGPMLETIGAGPEHSPHSPDSTGSSCSSMRDSPAPSPGGVTRMVGTPGGVTRMVGTPGSNASGSSGSSSVAKRTLGSSAVTSARTLGSSARSLGGGKDKLKSPKGVSRGLHIPPQGKKG</sequence>
<dbReference type="Pfam" id="PF00072">
    <property type="entry name" value="Response_reg"/>
    <property type="match status" value="1"/>
</dbReference>
<protein>
    <recommendedName>
        <fullName evidence="3">Response regulatory domain-containing protein</fullName>
    </recommendedName>
</protein>
<dbReference type="PANTHER" id="PTHR43228">
    <property type="entry name" value="TWO-COMPONENT RESPONSE REGULATOR"/>
    <property type="match status" value="1"/>
</dbReference>
<feature type="region of interest" description="Disordered" evidence="2">
    <location>
        <begin position="595"/>
        <end position="751"/>
    </location>
</feature>
<evidence type="ECO:0000313" key="4">
    <source>
        <dbReference type="EMBL" id="GMI25696.1"/>
    </source>
</evidence>
<name>A0ABQ6MGA4_9STRA</name>
<dbReference type="CDD" id="cd17546">
    <property type="entry name" value="REC_hyHK_CKI1_RcsC-like"/>
    <property type="match status" value="1"/>
</dbReference>
<comment type="caution">
    <text evidence="4">The sequence shown here is derived from an EMBL/GenBank/DDBJ whole genome shotgun (WGS) entry which is preliminary data.</text>
</comment>
<organism evidence="4 5">
    <name type="scientific">Tetraparma gracilis</name>
    <dbReference type="NCBI Taxonomy" id="2962635"/>
    <lineage>
        <taxon>Eukaryota</taxon>
        <taxon>Sar</taxon>
        <taxon>Stramenopiles</taxon>
        <taxon>Ochrophyta</taxon>
        <taxon>Bolidophyceae</taxon>
        <taxon>Parmales</taxon>
        <taxon>Triparmaceae</taxon>
        <taxon>Tetraparma</taxon>
    </lineage>
</organism>
<feature type="region of interest" description="Disordered" evidence="2">
    <location>
        <begin position="493"/>
        <end position="529"/>
    </location>
</feature>
<feature type="compositionally biased region" description="Basic and acidic residues" evidence="2">
    <location>
        <begin position="618"/>
        <end position="630"/>
    </location>
</feature>
<feature type="region of interest" description="Disordered" evidence="2">
    <location>
        <begin position="320"/>
        <end position="366"/>
    </location>
</feature>
<feature type="compositionally biased region" description="Low complexity" evidence="2">
    <location>
        <begin position="1"/>
        <end position="19"/>
    </location>
</feature>
<dbReference type="Gene3D" id="3.40.50.2300">
    <property type="match status" value="1"/>
</dbReference>
<dbReference type="InterPro" id="IPR001789">
    <property type="entry name" value="Sig_transdc_resp-reg_receiver"/>
</dbReference>
<reference evidence="4 5" key="1">
    <citation type="journal article" date="2023" name="Commun. Biol.">
        <title>Genome analysis of Parmales, the sister group of diatoms, reveals the evolutionary specialization of diatoms from phago-mixotrophs to photoautotrophs.</title>
        <authorList>
            <person name="Ban H."/>
            <person name="Sato S."/>
            <person name="Yoshikawa S."/>
            <person name="Yamada K."/>
            <person name="Nakamura Y."/>
            <person name="Ichinomiya M."/>
            <person name="Sato N."/>
            <person name="Blanc-Mathieu R."/>
            <person name="Endo H."/>
            <person name="Kuwata A."/>
            <person name="Ogata H."/>
        </authorList>
    </citation>
    <scope>NUCLEOTIDE SEQUENCE [LARGE SCALE GENOMIC DNA]</scope>
</reference>
<evidence type="ECO:0000256" key="2">
    <source>
        <dbReference type="SAM" id="MobiDB-lite"/>
    </source>
</evidence>
<keyword evidence="1" id="KW-0597">Phosphoprotein</keyword>
<proteinExistence type="predicted"/>
<dbReference type="InterPro" id="IPR052048">
    <property type="entry name" value="ST_Response_Regulator"/>
</dbReference>
<feature type="domain" description="Response regulatory" evidence="3">
    <location>
        <begin position="199"/>
        <end position="319"/>
    </location>
</feature>
<dbReference type="PROSITE" id="PS50110">
    <property type="entry name" value="RESPONSE_REGULATORY"/>
    <property type="match status" value="1"/>
</dbReference>
<feature type="compositionally biased region" description="Basic and acidic residues" evidence="2">
    <location>
        <begin position="20"/>
        <end position="29"/>
    </location>
</feature>
<evidence type="ECO:0000259" key="3">
    <source>
        <dbReference type="PROSITE" id="PS50110"/>
    </source>
</evidence>
<dbReference type="Proteomes" id="UP001165060">
    <property type="component" value="Unassembled WGS sequence"/>
</dbReference>
<feature type="region of interest" description="Disordered" evidence="2">
    <location>
        <begin position="1"/>
        <end position="132"/>
    </location>
</feature>
<keyword evidence="5" id="KW-1185">Reference proteome</keyword>
<accession>A0ABQ6MGA4</accession>
<dbReference type="SMART" id="SM00448">
    <property type="entry name" value="REC"/>
    <property type="match status" value="1"/>
</dbReference>
<dbReference type="InterPro" id="IPR011006">
    <property type="entry name" value="CheY-like_superfamily"/>
</dbReference>
<feature type="compositionally biased region" description="Polar residues" evidence="2">
    <location>
        <begin position="650"/>
        <end position="662"/>
    </location>
</feature>
<evidence type="ECO:0000256" key="1">
    <source>
        <dbReference type="PROSITE-ProRule" id="PRU00169"/>
    </source>
</evidence>
<feature type="compositionally biased region" description="Low complexity" evidence="2">
    <location>
        <begin position="690"/>
        <end position="701"/>
    </location>
</feature>
<feature type="compositionally biased region" description="Polar residues" evidence="2">
    <location>
        <begin position="330"/>
        <end position="339"/>
    </location>
</feature>
<gene>
    <name evidence="4" type="ORF">TeGR_g6121</name>
</gene>
<feature type="modified residue" description="4-aspartylphosphate" evidence="1">
    <location>
        <position position="248"/>
    </location>
</feature>
<evidence type="ECO:0000313" key="5">
    <source>
        <dbReference type="Proteomes" id="UP001165060"/>
    </source>
</evidence>
<dbReference type="EMBL" id="BRYB01001433">
    <property type="protein sequence ID" value="GMI25696.1"/>
    <property type="molecule type" value="Genomic_DNA"/>
</dbReference>
<dbReference type="PANTHER" id="PTHR43228:SF1">
    <property type="entry name" value="TWO-COMPONENT RESPONSE REGULATOR ARR22"/>
    <property type="match status" value="1"/>
</dbReference>
<dbReference type="SUPFAM" id="SSF52172">
    <property type="entry name" value="CheY-like"/>
    <property type="match status" value="1"/>
</dbReference>